<feature type="region of interest" description="Disordered" evidence="1">
    <location>
        <begin position="52"/>
        <end position="74"/>
    </location>
</feature>
<protein>
    <submittedName>
        <fullName evidence="2">Uncharacterized protein</fullName>
    </submittedName>
</protein>
<dbReference type="AlphaFoldDB" id="A0AAD8F1A4"/>
<organism evidence="2 3">
    <name type="scientific">Biomphalaria pfeifferi</name>
    <name type="common">Bloodfluke planorb</name>
    <name type="synonym">Freshwater snail</name>
    <dbReference type="NCBI Taxonomy" id="112525"/>
    <lineage>
        <taxon>Eukaryota</taxon>
        <taxon>Metazoa</taxon>
        <taxon>Spiralia</taxon>
        <taxon>Lophotrochozoa</taxon>
        <taxon>Mollusca</taxon>
        <taxon>Gastropoda</taxon>
        <taxon>Heterobranchia</taxon>
        <taxon>Euthyneura</taxon>
        <taxon>Panpulmonata</taxon>
        <taxon>Hygrophila</taxon>
        <taxon>Lymnaeoidea</taxon>
        <taxon>Planorbidae</taxon>
        <taxon>Biomphalaria</taxon>
    </lineage>
</organism>
<accession>A0AAD8F1A4</accession>
<feature type="non-terminal residue" evidence="2">
    <location>
        <position position="74"/>
    </location>
</feature>
<dbReference type="EMBL" id="JASAOG010000149">
    <property type="protein sequence ID" value="KAK0047585.1"/>
    <property type="molecule type" value="Genomic_DNA"/>
</dbReference>
<reference evidence="2" key="1">
    <citation type="journal article" date="2023" name="PLoS Negl. Trop. Dis.">
        <title>A genome sequence for Biomphalaria pfeifferi, the major vector snail for the human-infecting parasite Schistosoma mansoni.</title>
        <authorList>
            <person name="Bu L."/>
            <person name="Lu L."/>
            <person name="Laidemitt M.R."/>
            <person name="Zhang S.M."/>
            <person name="Mutuku M."/>
            <person name="Mkoji G."/>
            <person name="Steinauer M."/>
            <person name="Loker E.S."/>
        </authorList>
    </citation>
    <scope>NUCLEOTIDE SEQUENCE</scope>
    <source>
        <strain evidence="2">KasaAsao</strain>
    </source>
</reference>
<sequence>MIVLAPSAKDKLPSTFTSSFVSGTRWREKDEGAEMRAGKKLELKYLDYWSKGGEGKSSRQRASNVSSGDVASSS</sequence>
<reference evidence="2" key="2">
    <citation type="submission" date="2023-04" db="EMBL/GenBank/DDBJ databases">
        <authorList>
            <person name="Bu L."/>
            <person name="Lu L."/>
            <person name="Laidemitt M.R."/>
            <person name="Zhang S.M."/>
            <person name="Mutuku M."/>
            <person name="Mkoji G."/>
            <person name="Steinauer M."/>
            <person name="Loker E.S."/>
        </authorList>
    </citation>
    <scope>NUCLEOTIDE SEQUENCE</scope>
    <source>
        <strain evidence="2">KasaAsao</strain>
        <tissue evidence="2">Whole Snail</tissue>
    </source>
</reference>
<evidence type="ECO:0000313" key="2">
    <source>
        <dbReference type="EMBL" id="KAK0047585.1"/>
    </source>
</evidence>
<name>A0AAD8F1A4_BIOPF</name>
<gene>
    <name evidence="2" type="ORF">Bpfe_023012</name>
</gene>
<keyword evidence="3" id="KW-1185">Reference proteome</keyword>
<comment type="caution">
    <text evidence="2">The sequence shown here is derived from an EMBL/GenBank/DDBJ whole genome shotgun (WGS) entry which is preliminary data.</text>
</comment>
<feature type="compositionally biased region" description="Low complexity" evidence="1">
    <location>
        <begin position="62"/>
        <end position="74"/>
    </location>
</feature>
<proteinExistence type="predicted"/>
<evidence type="ECO:0000313" key="3">
    <source>
        <dbReference type="Proteomes" id="UP001233172"/>
    </source>
</evidence>
<dbReference type="Proteomes" id="UP001233172">
    <property type="component" value="Unassembled WGS sequence"/>
</dbReference>
<evidence type="ECO:0000256" key="1">
    <source>
        <dbReference type="SAM" id="MobiDB-lite"/>
    </source>
</evidence>